<dbReference type="PANTHER" id="PTHR46685:SF1">
    <property type="entry name" value="SMALL RIBOSOMAL SUBUNIT PROTEIN US15M"/>
    <property type="match status" value="1"/>
</dbReference>
<name>A0A6P7TE22_9MOLL</name>
<organism evidence="10 11">
    <name type="scientific">Octopus sinensis</name>
    <name type="common">East Asian common octopus</name>
    <dbReference type="NCBI Taxonomy" id="2607531"/>
    <lineage>
        <taxon>Eukaryota</taxon>
        <taxon>Metazoa</taxon>
        <taxon>Spiralia</taxon>
        <taxon>Lophotrochozoa</taxon>
        <taxon>Mollusca</taxon>
        <taxon>Cephalopoda</taxon>
        <taxon>Coleoidea</taxon>
        <taxon>Octopodiformes</taxon>
        <taxon>Octopoda</taxon>
        <taxon>Incirrata</taxon>
        <taxon>Octopodidae</taxon>
        <taxon>Octopus</taxon>
    </lineage>
</organism>
<comment type="similarity">
    <text evidence="2 9">Belongs to the universal ribosomal protein uS15 family.</text>
</comment>
<dbReference type="Gene3D" id="1.10.287.10">
    <property type="entry name" value="S15/NS1, RNA-binding"/>
    <property type="match status" value="1"/>
</dbReference>
<dbReference type="Proteomes" id="UP000515154">
    <property type="component" value="Linkage group LG19"/>
</dbReference>
<keyword evidence="10" id="KW-1185">Reference proteome</keyword>
<protein>
    <recommendedName>
        <fullName evidence="7">Small ribosomal subunit protein uS15m</fullName>
    </recommendedName>
    <alternativeName>
        <fullName evidence="8">28S ribosomal protein S15, mitochondrial</fullName>
    </alternativeName>
</protein>
<dbReference type="SMART" id="SM01387">
    <property type="entry name" value="Ribosomal_S15"/>
    <property type="match status" value="1"/>
</dbReference>
<evidence type="ECO:0000313" key="10">
    <source>
        <dbReference type="Proteomes" id="UP000515154"/>
    </source>
</evidence>
<reference evidence="11" key="1">
    <citation type="submission" date="2025-08" db="UniProtKB">
        <authorList>
            <consortium name="RefSeq"/>
        </authorList>
    </citation>
    <scope>IDENTIFICATION</scope>
</reference>
<dbReference type="KEGG" id="osn:115222232"/>
<dbReference type="PANTHER" id="PTHR46685">
    <property type="entry name" value="28S RIBOSOMAL PROTEIN S15, MITOCHONDRIAL"/>
    <property type="match status" value="1"/>
</dbReference>
<evidence type="ECO:0000256" key="6">
    <source>
        <dbReference type="ARBA" id="ARBA00023274"/>
    </source>
</evidence>
<dbReference type="GO" id="GO:0005763">
    <property type="term" value="C:mitochondrial small ribosomal subunit"/>
    <property type="evidence" value="ECO:0007669"/>
    <property type="project" value="TreeGrafter"/>
</dbReference>
<keyword evidence="6 9" id="KW-0687">Ribonucleoprotein</keyword>
<accession>A0A6P7TE22</accession>
<comment type="subcellular location">
    <subcellularLocation>
        <location evidence="1">Mitochondrion</location>
    </subcellularLocation>
</comment>
<evidence type="ECO:0000256" key="1">
    <source>
        <dbReference type="ARBA" id="ARBA00004173"/>
    </source>
</evidence>
<dbReference type="SUPFAM" id="SSF47060">
    <property type="entry name" value="S15/NS1 RNA-binding domain"/>
    <property type="match status" value="1"/>
</dbReference>
<dbReference type="InterPro" id="IPR052137">
    <property type="entry name" value="uS15_ribosomal"/>
</dbReference>
<dbReference type="InterPro" id="IPR009068">
    <property type="entry name" value="uS15_NS1_RNA-bd_sf"/>
</dbReference>
<dbReference type="Pfam" id="PF00312">
    <property type="entry name" value="Ribosomal_S15"/>
    <property type="match status" value="1"/>
</dbReference>
<evidence type="ECO:0000313" key="11">
    <source>
        <dbReference type="RefSeq" id="XP_029648252.1"/>
    </source>
</evidence>
<evidence type="ECO:0000256" key="7">
    <source>
        <dbReference type="ARBA" id="ARBA00035249"/>
    </source>
</evidence>
<dbReference type="AlphaFoldDB" id="A0A6P7TE22"/>
<evidence type="ECO:0000256" key="9">
    <source>
        <dbReference type="RuleBase" id="RU003919"/>
    </source>
</evidence>
<evidence type="ECO:0000256" key="8">
    <source>
        <dbReference type="ARBA" id="ARBA00035528"/>
    </source>
</evidence>
<dbReference type="GO" id="GO:0032543">
    <property type="term" value="P:mitochondrial translation"/>
    <property type="evidence" value="ECO:0007669"/>
    <property type="project" value="TreeGrafter"/>
</dbReference>
<evidence type="ECO:0000256" key="4">
    <source>
        <dbReference type="ARBA" id="ARBA00022980"/>
    </source>
</evidence>
<dbReference type="GO" id="GO:0003735">
    <property type="term" value="F:structural constituent of ribosome"/>
    <property type="evidence" value="ECO:0007669"/>
    <property type="project" value="InterPro"/>
</dbReference>
<sequence length="291" mass="35012">MAARFLIRNIFLAENPLFKIQQPRIIAPLLSGNIQNVPSEGDRRFYSRVRKKERPLFPKLFKSGDRMKREPLPDSTIKFWCQDIKELPNVPDNVRRLFTIEFASRQEIRDHEHHMLLEKIQDALGPDAFLEKKIAYLTLRIRALKKHLTSFRKDKVSKSMLSEKIAKRRKMLKELKKQNMFNFLWLTRELKVMYAPVPKYRYWPLSRKGSRKRKAHKKAFRMKIQKIETLREKYRTEKIMFDAYKAETLSQIEKDLKELNLSIDDVYDPVALSKKERVKKEKVQFQGRIWY</sequence>
<keyword evidence="3" id="KW-0809">Transit peptide</keyword>
<evidence type="ECO:0000256" key="2">
    <source>
        <dbReference type="ARBA" id="ARBA00008434"/>
    </source>
</evidence>
<keyword evidence="5" id="KW-0496">Mitochondrion</keyword>
<proteinExistence type="inferred from homology"/>
<evidence type="ECO:0000256" key="5">
    <source>
        <dbReference type="ARBA" id="ARBA00023128"/>
    </source>
</evidence>
<keyword evidence="4 9" id="KW-0689">Ribosomal protein</keyword>
<dbReference type="RefSeq" id="XP_029648252.1">
    <property type="nucleotide sequence ID" value="XM_029792392.2"/>
</dbReference>
<evidence type="ECO:0000256" key="3">
    <source>
        <dbReference type="ARBA" id="ARBA00022946"/>
    </source>
</evidence>
<gene>
    <name evidence="11" type="primary">LOC115222232</name>
</gene>
<dbReference type="InterPro" id="IPR000589">
    <property type="entry name" value="Ribosomal_uS15"/>
</dbReference>
<dbReference type="GO" id="GO:0003723">
    <property type="term" value="F:RNA binding"/>
    <property type="evidence" value="ECO:0007669"/>
    <property type="project" value="TreeGrafter"/>
</dbReference>